<name>A0ABN2Z4T8_9MICC</name>
<dbReference type="PANTHER" id="PTHR45947">
    <property type="entry name" value="SULFOQUINOVOSYL TRANSFERASE SQD2"/>
    <property type="match status" value="1"/>
</dbReference>
<feature type="domain" description="Glycosyl transferase family 1" evidence="4">
    <location>
        <begin position="327"/>
        <end position="497"/>
    </location>
</feature>
<keyword evidence="7" id="KW-1185">Reference proteome</keyword>
<gene>
    <name evidence="6" type="ORF">GCM10009825_22320</name>
</gene>
<dbReference type="InterPro" id="IPR050194">
    <property type="entry name" value="Glycosyltransferase_grp1"/>
</dbReference>
<keyword evidence="3" id="KW-0808">Transferase</keyword>
<dbReference type="EMBL" id="BAAAQB010000030">
    <property type="protein sequence ID" value="GAA2136784.1"/>
    <property type="molecule type" value="Genomic_DNA"/>
</dbReference>
<sequence>MPVVLAALSNGSDDDVKRRLELAVSGRANGERDRRLAEIALSGGLTEISDTLLARASRAPGFKSARARRLWHDGNLGDAVTALDGSGAAGRRLQARLAGERAVFAGAAPLLQRQDFTPVSGRVLHFLTNSLPHTGSGYAQRSHSIMAAQQEAGWDVLAVTRIGYPVQVGKFLARACDVVDGVRYRRLLPSRLALTMDARLQQQAEELLQVALQFRPSVLHTTTHFVNGMVVQAVAEALGIPWVYEVRGQLSDTWAATRGPEARGSEKYRLFQARETDVMRDADLVVTLGHAMKANIVAAGIPGEKIIIAPNAVGGAFLHQPVAAADARREVGLPEDGFYIGTVSSLVAYEGIDDLIEAYTLIARKRPDVRLLIVGDGVSRPLLQAQARRSGFSDRIIFTGRVPQERAVGYHRALDVFVVPRKDLEVTRSVTPLKPVEALACARPVVASRLPALMEIVTDGVNGLLANAEDSQDVALKLESLINSDELRTRLGRAGRQDVLDKRTWRANALSLNTAYERLLVVRR</sequence>
<proteinExistence type="predicted"/>
<dbReference type="Gene3D" id="3.40.50.2000">
    <property type="entry name" value="Glycogen Phosphorylase B"/>
    <property type="match status" value="2"/>
</dbReference>
<dbReference type="InterPro" id="IPR028098">
    <property type="entry name" value="Glyco_trans_4-like_N"/>
</dbReference>
<evidence type="ECO:0000259" key="4">
    <source>
        <dbReference type="Pfam" id="PF00534"/>
    </source>
</evidence>
<dbReference type="PANTHER" id="PTHR45947:SF3">
    <property type="entry name" value="SULFOQUINOVOSYL TRANSFERASE SQD2"/>
    <property type="match status" value="1"/>
</dbReference>
<evidence type="ECO:0000256" key="2">
    <source>
        <dbReference type="ARBA" id="ARBA00022676"/>
    </source>
</evidence>
<evidence type="ECO:0000313" key="7">
    <source>
        <dbReference type="Proteomes" id="UP001500102"/>
    </source>
</evidence>
<accession>A0ABN2Z4T8</accession>
<evidence type="ECO:0000313" key="6">
    <source>
        <dbReference type="EMBL" id="GAA2136784.1"/>
    </source>
</evidence>
<evidence type="ECO:0000259" key="5">
    <source>
        <dbReference type="Pfam" id="PF13579"/>
    </source>
</evidence>
<protein>
    <recommendedName>
        <fullName evidence="1">D-inositol 3-phosphate glycosyltransferase</fullName>
    </recommendedName>
</protein>
<organism evidence="6 7">
    <name type="scientific">Arthrobacter humicola</name>
    <dbReference type="NCBI Taxonomy" id="409291"/>
    <lineage>
        <taxon>Bacteria</taxon>
        <taxon>Bacillati</taxon>
        <taxon>Actinomycetota</taxon>
        <taxon>Actinomycetes</taxon>
        <taxon>Micrococcales</taxon>
        <taxon>Micrococcaceae</taxon>
        <taxon>Arthrobacter</taxon>
    </lineage>
</organism>
<evidence type="ECO:0000256" key="1">
    <source>
        <dbReference type="ARBA" id="ARBA00021292"/>
    </source>
</evidence>
<dbReference type="CDD" id="cd03794">
    <property type="entry name" value="GT4_WbuB-like"/>
    <property type="match status" value="1"/>
</dbReference>
<dbReference type="Pfam" id="PF00534">
    <property type="entry name" value="Glycos_transf_1"/>
    <property type="match status" value="1"/>
</dbReference>
<feature type="domain" description="Glycosyltransferase subfamily 4-like N-terminal" evidence="5">
    <location>
        <begin position="137"/>
        <end position="311"/>
    </location>
</feature>
<keyword evidence="2" id="KW-0328">Glycosyltransferase</keyword>
<dbReference type="InterPro" id="IPR001296">
    <property type="entry name" value="Glyco_trans_1"/>
</dbReference>
<evidence type="ECO:0000256" key="3">
    <source>
        <dbReference type="ARBA" id="ARBA00022679"/>
    </source>
</evidence>
<reference evidence="6 7" key="1">
    <citation type="journal article" date="2019" name="Int. J. Syst. Evol. Microbiol.">
        <title>The Global Catalogue of Microorganisms (GCM) 10K type strain sequencing project: providing services to taxonomists for standard genome sequencing and annotation.</title>
        <authorList>
            <consortium name="The Broad Institute Genomics Platform"/>
            <consortium name="The Broad Institute Genome Sequencing Center for Infectious Disease"/>
            <person name="Wu L."/>
            <person name="Ma J."/>
        </authorList>
    </citation>
    <scope>NUCLEOTIDE SEQUENCE [LARGE SCALE GENOMIC DNA]</scope>
    <source>
        <strain evidence="6 7">JCM 15921</strain>
    </source>
</reference>
<dbReference type="SUPFAM" id="SSF53756">
    <property type="entry name" value="UDP-Glycosyltransferase/glycogen phosphorylase"/>
    <property type="match status" value="1"/>
</dbReference>
<dbReference type="Pfam" id="PF13579">
    <property type="entry name" value="Glyco_trans_4_4"/>
    <property type="match status" value="1"/>
</dbReference>
<comment type="caution">
    <text evidence="6">The sequence shown here is derived from an EMBL/GenBank/DDBJ whole genome shotgun (WGS) entry which is preliminary data.</text>
</comment>
<dbReference type="Proteomes" id="UP001500102">
    <property type="component" value="Unassembled WGS sequence"/>
</dbReference>